<keyword evidence="4 6" id="KW-0472">Membrane</keyword>
<dbReference type="GO" id="GO:0080162">
    <property type="term" value="P:endoplasmic reticulum to cytosol auxin transport"/>
    <property type="evidence" value="ECO:0007669"/>
    <property type="project" value="InterPro"/>
</dbReference>
<evidence type="ECO:0000256" key="1">
    <source>
        <dbReference type="ARBA" id="ARBA00004141"/>
    </source>
</evidence>
<evidence type="ECO:0000256" key="3">
    <source>
        <dbReference type="ARBA" id="ARBA00022989"/>
    </source>
</evidence>
<evidence type="ECO:0000313" key="7">
    <source>
        <dbReference type="EMBL" id="OAE20417.1"/>
    </source>
</evidence>
<gene>
    <name evidence="7" type="ORF">AXG93_4905s1170</name>
</gene>
<feature type="transmembrane region" description="Helical" evidence="6">
    <location>
        <begin position="402"/>
        <end position="423"/>
    </location>
</feature>
<keyword evidence="3 6" id="KW-1133">Transmembrane helix</keyword>
<dbReference type="EMBL" id="LVLJ01003617">
    <property type="protein sequence ID" value="OAE20417.1"/>
    <property type="molecule type" value="Genomic_DNA"/>
</dbReference>
<feature type="transmembrane region" description="Helical" evidence="6">
    <location>
        <begin position="34"/>
        <end position="54"/>
    </location>
</feature>
<dbReference type="InterPro" id="IPR039305">
    <property type="entry name" value="PILS2/6"/>
</dbReference>
<proteinExistence type="predicted"/>
<feature type="transmembrane region" description="Helical" evidence="6">
    <location>
        <begin position="123"/>
        <end position="147"/>
    </location>
</feature>
<evidence type="ECO:0000313" key="8">
    <source>
        <dbReference type="Proteomes" id="UP000077202"/>
    </source>
</evidence>
<feature type="transmembrane region" description="Helical" evidence="6">
    <location>
        <begin position="333"/>
        <end position="355"/>
    </location>
</feature>
<feature type="transmembrane region" description="Helical" evidence="6">
    <location>
        <begin position="299"/>
        <end position="321"/>
    </location>
</feature>
<feature type="transmembrane region" description="Helical" evidence="6">
    <location>
        <begin position="167"/>
        <end position="185"/>
    </location>
</feature>
<dbReference type="AlphaFoldDB" id="A0A176VIL7"/>
<evidence type="ECO:0000256" key="6">
    <source>
        <dbReference type="SAM" id="Phobius"/>
    </source>
</evidence>
<sequence>MDYVQNFVASVVEVATPAGGESIAALLRFSMLPIAKVLVMCSLGLLMATSYINILPALARKELSKLVFSLFLPCLIITQLGKAVTIDKILMWWFIPVNVLLGSIIGCLVGYIVALIVKPPPQFFNFTVCMIGIGNIGNIPLVLIGAICHDENNPFGDMDKCNSDGVAYISFGQWVGAVVVYTYVYQMLAPPKDFEEIVEVEKAPALKGDHANGTSEALSSHPNGLSTGNDLTAPLLLTSGKQNKVKEYIKSCLAEIKIMDILTQPPVIASFLAIVIGGIPMLKTMVFDEHGFFFFLSDSLNMMGGAMIPCIMLALGGNLIGGAGSSALGMRTTVAIVFVRLVIIPFEGLVIVYFADRFGLIPPEDKMFRFVLLLQHTMPTSILAGAVTNLRGFAEKEASAVLFYEHIISMVTLTGWLILYVNVLF</sequence>
<feature type="transmembrane region" description="Helical" evidence="6">
    <location>
        <begin position="267"/>
        <end position="287"/>
    </location>
</feature>
<feature type="transmembrane region" description="Helical" evidence="6">
    <location>
        <begin position="66"/>
        <end position="84"/>
    </location>
</feature>
<name>A0A176VIL7_MARPO</name>
<feature type="transmembrane region" description="Helical" evidence="6">
    <location>
        <begin position="90"/>
        <end position="116"/>
    </location>
</feature>
<organism evidence="7 8">
    <name type="scientific">Marchantia polymorpha subsp. ruderalis</name>
    <dbReference type="NCBI Taxonomy" id="1480154"/>
    <lineage>
        <taxon>Eukaryota</taxon>
        <taxon>Viridiplantae</taxon>
        <taxon>Streptophyta</taxon>
        <taxon>Embryophyta</taxon>
        <taxon>Marchantiophyta</taxon>
        <taxon>Marchantiopsida</taxon>
        <taxon>Marchantiidae</taxon>
        <taxon>Marchantiales</taxon>
        <taxon>Marchantiaceae</taxon>
        <taxon>Marchantia</taxon>
    </lineage>
</organism>
<dbReference type="InterPro" id="IPR004776">
    <property type="entry name" value="Mem_transp_PIN-like"/>
</dbReference>
<keyword evidence="2 6" id="KW-0812">Transmembrane</keyword>
<evidence type="ECO:0000256" key="5">
    <source>
        <dbReference type="ARBA" id="ARBA00023294"/>
    </source>
</evidence>
<dbReference type="GO" id="GO:0009734">
    <property type="term" value="P:auxin-activated signaling pathway"/>
    <property type="evidence" value="ECO:0007669"/>
    <property type="project" value="UniProtKB-KW"/>
</dbReference>
<dbReference type="PANTHER" id="PTHR31419:SF1">
    <property type="entry name" value="PROTEIN PIN-LIKES 6"/>
    <property type="match status" value="1"/>
</dbReference>
<evidence type="ECO:0000256" key="4">
    <source>
        <dbReference type="ARBA" id="ARBA00023136"/>
    </source>
</evidence>
<dbReference type="Pfam" id="PF03547">
    <property type="entry name" value="Mem_trans"/>
    <property type="match status" value="1"/>
</dbReference>
<dbReference type="PANTHER" id="PTHR31419">
    <property type="entry name" value="PROTEIN PIN-LIKES 2"/>
    <property type="match status" value="1"/>
</dbReference>
<keyword evidence="8" id="KW-1185">Reference proteome</keyword>
<reference evidence="7" key="1">
    <citation type="submission" date="2016-03" db="EMBL/GenBank/DDBJ databases">
        <title>Mechanisms controlling the formation of the plant cell surface in tip-growing cells are functionally conserved among land plants.</title>
        <authorList>
            <person name="Honkanen S."/>
            <person name="Jones V.A."/>
            <person name="Morieri G."/>
            <person name="Champion C."/>
            <person name="Hetherington A.J."/>
            <person name="Kelly S."/>
            <person name="Saint-Marcoux D."/>
            <person name="Proust H."/>
            <person name="Prescott H."/>
            <person name="Dolan L."/>
        </authorList>
    </citation>
    <scope>NUCLEOTIDE SEQUENCE [LARGE SCALE GENOMIC DNA]</scope>
    <source>
        <tissue evidence="7">Whole gametophyte</tissue>
    </source>
</reference>
<evidence type="ECO:0000256" key="2">
    <source>
        <dbReference type="ARBA" id="ARBA00022692"/>
    </source>
</evidence>
<keyword evidence="5" id="KW-0927">Auxin signaling pathway</keyword>
<dbReference type="Proteomes" id="UP000077202">
    <property type="component" value="Unassembled WGS sequence"/>
</dbReference>
<comment type="subcellular location">
    <subcellularLocation>
        <location evidence="1">Membrane</location>
        <topology evidence="1">Multi-pass membrane protein</topology>
    </subcellularLocation>
</comment>
<protein>
    <submittedName>
        <fullName evidence="7">Uncharacterized protein</fullName>
    </submittedName>
</protein>
<accession>A0A176VIL7</accession>
<dbReference type="GO" id="GO:0016020">
    <property type="term" value="C:membrane"/>
    <property type="evidence" value="ECO:0007669"/>
    <property type="project" value="UniProtKB-SubCell"/>
</dbReference>
<comment type="caution">
    <text evidence="7">The sequence shown here is derived from an EMBL/GenBank/DDBJ whole genome shotgun (WGS) entry which is preliminary data.</text>
</comment>